<reference evidence="2 3" key="1">
    <citation type="journal article" date="2010" name="ISME J.">
        <title>Fine-scale evolution: genomic, phenotypic and ecological differentiation in two coexisting Salinibacter ruber strains.</title>
        <authorList>
            <person name="Pena A."/>
            <person name="Teeling H."/>
            <person name="Huerta-Cepas J."/>
            <person name="Santos F."/>
            <person name="Yarza P."/>
            <person name="Brito-Echeverria J."/>
            <person name="Lucio M."/>
            <person name="Schmitt-Kopplin P."/>
            <person name="Meseguer I."/>
            <person name="Schenowitz C."/>
            <person name="Dossat C."/>
            <person name="Barbe V."/>
            <person name="Dopazo J."/>
            <person name="Rossello-Mora R."/>
            <person name="Schuler M."/>
            <person name="Glockner F.O."/>
            <person name="Amann R."/>
            <person name="Gabaldon T."/>
            <person name="Anton J."/>
        </authorList>
    </citation>
    <scope>NUCLEOTIDE SEQUENCE [LARGE SCALE GENOMIC DNA]</scope>
    <source>
        <strain evidence="2 3">M8</strain>
        <plasmid evidence="3">pSR84</plasmid>
    </source>
</reference>
<geneLocation type="plasmid" evidence="2 3">
    <name>pSR84</name>
</geneLocation>
<dbReference type="HOGENOM" id="CLU_1884311_0_0_10"/>
<reference evidence="3" key="2">
    <citation type="submission" date="2010-04" db="EMBL/GenBank/DDBJ databases">
        <title>Genome sequence of Salinibacter ruber M8.</title>
        <authorList>
            <consortium name="Genoscope"/>
        </authorList>
    </citation>
    <scope>NUCLEOTIDE SEQUENCE [LARGE SCALE GENOMIC DNA]</scope>
    <source>
        <strain evidence="3">M8</strain>
        <plasmid evidence="3">pSR84</plasmid>
    </source>
</reference>
<feature type="region of interest" description="Disordered" evidence="1">
    <location>
        <begin position="77"/>
        <end position="110"/>
    </location>
</feature>
<dbReference type="AlphaFoldDB" id="D6CW27"/>
<protein>
    <submittedName>
        <fullName evidence="2">Uncharacterized protein</fullName>
    </submittedName>
</protein>
<evidence type="ECO:0000313" key="3">
    <source>
        <dbReference type="Proteomes" id="UP000000933"/>
    </source>
</evidence>
<evidence type="ECO:0000313" key="2">
    <source>
        <dbReference type="EMBL" id="CBH22856.1"/>
    </source>
</evidence>
<dbReference type="Proteomes" id="UP000000933">
    <property type="component" value="Plasmid pSR84"/>
</dbReference>
<accession>D6CW27</accession>
<sequence>MMESVLVIEKLDLLGRLALAPRISCPLFSPPAPDFVDEINAHLFHILDGSQIRTEQIRAEQIRIKWLPVVKRPKSAKRGQGLSSRCLASIEGSPRNRKTQHNGPYRPPAWMPPVTLLQTSSRPEKASWLLVSICA</sequence>
<dbReference type="KEGG" id="srm:SRM_p84050"/>
<organism evidence="2 3">
    <name type="scientific">Salinibacter ruber (strain M8)</name>
    <dbReference type="NCBI Taxonomy" id="761659"/>
    <lineage>
        <taxon>Bacteria</taxon>
        <taxon>Pseudomonadati</taxon>
        <taxon>Rhodothermota</taxon>
        <taxon>Rhodothermia</taxon>
        <taxon>Rhodothermales</taxon>
        <taxon>Salinibacteraceae</taxon>
        <taxon>Salinibacter</taxon>
    </lineage>
</organism>
<dbReference type="EMBL" id="FP565813">
    <property type="protein sequence ID" value="CBH22856.1"/>
    <property type="molecule type" value="Genomic_DNA"/>
</dbReference>
<evidence type="ECO:0000256" key="1">
    <source>
        <dbReference type="SAM" id="MobiDB-lite"/>
    </source>
</evidence>
<name>D6CW27_SALRM</name>
<gene>
    <name evidence="2" type="ORF">SRM_p84050</name>
</gene>
<keyword evidence="2" id="KW-0614">Plasmid</keyword>
<proteinExistence type="predicted"/>